<keyword evidence="2" id="KW-1185">Reference proteome</keyword>
<evidence type="ECO:0000313" key="1">
    <source>
        <dbReference type="EMBL" id="WAJ26279.1"/>
    </source>
</evidence>
<protein>
    <submittedName>
        <fullName evidence="1">Head-tail connector protein</fullName>
    </submittedName>
</protein>
<sequence>MTQVSLEDAKLHLNVTTDEDDALILKKIDAAEAWIGLWLEDTFRVHASDWPDDLRQAVLMLTAHFYENREASLVGVSAEAVPFGVQEIIDAHRVWGF</sequence>
<gene>
    <name evidence="1" type="ORF">OXU80_15345</name>
</gene>
<evidence type="ECO:0000313" key="2">
    <source>
        <dbReference type="Proteomes" id="UP001163223"/>
    </source>
</evidence>
<name>A0ACD4NHJ8_9HYPH</name>
<reference evidence="1" key="1">
    <citation type="submission" date="2022-11" db="EMBL/GenBank/DDBJ databases">
        <title>beta-Carotene-producing bacterium, Jeongeuplla avenae sp. nov., alleviates the salt stress of Arabidopsis seedlings.</title>
        <authorList>
            <person name="Jiang L."/>
            <person name="Lee J."/>
        </authorList>
    </citation>
    <scope>NUCLEOTIDE SEQUENCE</scope>
    <source>
        <strain evidence="1">DY_R2A_6</strain>
    </source>
</reference>
<dbReference type="EMBL" id="CP113520">
    <property type="protein sequence ID" value="WAJ26279.1"/>
    <property type="molecule type" value="Genomic_DNA"/>
</dbReference>
<proteinExistence type="predicted"/>
<accession>A0ACD4NHJ8</accession>
<organism evidence="1 2">
    <name type="scientific">Antarcticirhabdus aurantiaca</name>
    <dbReference type="NCBI Taxonomy" id="2606717"/>
    <lineage>
        <taxon>Bacteria</taxon>
        <taxon>Pseudomonadati</taxon>
        <taxon>Pseudomonadota</taxon>
        <taxon>Alphaproteobacteria</taxon>
        <taxon>Hyphomicrobiales</taxon>
        <taxon>Aurantimonadaceae</taxon>
        <taxon>Antarcticirhabdus</taxon>
    </lineage>
</organism>
<dbReference type="Proteomes" id="UP001163223">
    <property type="component" value="Chromosome"/>
</dbReference>